<evidence type="ECO:0000256" key="7">
    <source>
        <dbReference type="ARBA" id="ARBA00022723"/>
    </source>
</evidence>
<evidence type="ECO:0000256" key="4">
    <source>
        <dbReference type="ARBA" id="ARBA00007261"/>
    </source>
</evidence>
<comment type="subcellular location">
    <subcellularLocation>
        <location evidence="3">Mitochondrion</location>
    </subcellularLocation>
</comment>
<keyword evidence="9" id="KW-0862">Zinc</keyword>
<evidence type="ECO:0000259" key="15">
    <source>
        <dbReference type="Pfam" id="PF00675"/>
    </source>
</evidence>
<keyword evidence="11" id="KW-0482">Metalloprotease</keyword>
<dbReference type="Gene3D" id="3.30.830.10">
    <property type="entry name" value="Metalloenzyme, LuxS/M16 peptidase-like"/>
    <property type="match status" value="2"/>
</dbReference>
<dbReference type="FunFam" id="3.30.830.10:FF:000001">
    <property type="entry name" value="Mitochondrial-processing peptidase subunit beta, mitochondrial"/>
    <property type="match status" value="1"/>
</dbReference>
<evidence type="ECO:0000256" key="13">
    <source>
        <dbReference type="ARBA" id="ARBA00031018"/>
    </source>
</evidence>
<evidence type="ECO:0000256" key="10">
    <source>
        <dbReference type="ARBA" id="ARBA00022946"/>
    </source>
</evidence>
<dbReference type="Pfam" id="PF00675">
    <property type="entry name" value="Peptidase_M16"/>
    <property type="match status" value="1"/>
</dbReference>
<evidence type="ECO:0000256" key="11">
    <source>
        <dbReference type="ARBA" id="ARBA00023049"/>
    </source>
</evidence>
<dbReference type="PANTHER" id="PTHR11851">
    <property type="entry name" value="METALLOPROTEASE"/>
    <property type="match status" value="1"/>
</dbReference>
<evidence type="ECO:0000256" key="3">
    <source>
        <dbReference type="ARBA" id="ARBA00004173"/>
    </source>
</evidence>
<name>A0A7S3PRI1_9STRA</name>
<evidence type="ECO:0000256" key="5">
    <source>
        <dbReference type="ARBA" id="ARBA00012299"/>
    </source>
</evidence>
<keyword evidence="10" id="KW-0809">Transit peptide</keyword>
<dbReference type="AlphaFoldDB" id="A0A7S3PRI1"/>
<sequence length="470" mass="51443">MAMSLKGAVRSSVVTAKGLLTRSKSTAALPQYILNSPATEVTTLGNGLRVASEGGHGETATVGVWIDAGSRYETARNNGVAHFLEHMAFKGTSKRTQCQLEVEVENIGAHLNAYTSREQTVYYAKVFKQDLPQAMDILSDILQNATFDANAIERERDVILREMQEVEKENEEVIFDRLHETAYQGTGLGRTILGPPENIMSINRDDLTDYIKTHYTAPRVVIAGAGAIEHSQLVDLAEKHFGNLPSSSSDALSLADAAVFTGSDIRVRDDSQPLAYTAIAFESAGWASPQAFPLMVMQTLLGCWDRTSGSGANMASQLCTAVAERNLAHSIMSFNTCYKDTGLFGVYAVAEPTSLQDLMFYTLESMVGLCHNVTEEDVARARTQLKATMLSQLDGSSQICEDIGRQMLTYGRRMSPAEVFARIDAVDAAAVKAAAKEFINDQDVALAGLGAIHELPDYNWLRRRTYWMRV</sequence>
<feature type="domain" description="Peptidase M16 N-terminal" evidence="15">
    <location>
        <begin position="49"/>
        <end position="195"/>
    </location>
</feature>
<organism evidence="17">
    <name type="scientific">Aplanochytrium stocchinoi</name>
    <dbReference type="NCBI Taxonomy" id="215587"/>
    <lineage>
        <taxon>Eukaryota</taxon>
        <taxon>Sar</taxon>
        <taxon>Stramenopiles</taxon>
        <taxon>Bigyra</taxon>
        <taxon>Labyrinthulomycetes</taxon>
        <taxon>Thraustochytrida</taxon>
        <taxon>Thraustochytriidae</taxon>
        <taxon>Aplanochytrium</taxon>
    </lineage>
</organism>
<keyword evidence="8" id="KW-0378">Hydrolase</keyword>
<evidence type="ECO:0000256" key="1">
    <source>
        <dbReference type="ARBA" id="ARBA00001098"/>
    </source>
</evidence>
<accession>A0A7S3PRI1</accession>
<protein>
    <recommendedName>
        <fullName evidence="5">mitochondrial processing peptidase</fullName>
        <ecNumber evidence="5">3.4.24.64</ecNumber>
    </recommendedName>
    <alternativeName>
        <fullName evidence="13">Beta-MPP</fullName>
    </alternativeName>
</protein>
<reference evidence="17" key="1">
    <citation type="submission" date="2021-01" db="EMBL/GenBank/DDBJ databases">
        <authorList>
            <person name="Corre E."/>
            <person name="Pelletier E."/>
            <person name="Niang G."/>
            <person name="Scheremetjew M."/>
            <person name="Finn R."/>
            <person name="Kale V."/>
            <person name="Holt S."/>
            <person name="Cochrane G."/>
            <person name="Meng A."/>
            <person name="Brown T."/>
            <person name="Cohen L."/>
        </authorList>
    </citation>
    <scope>NUCLEOTIDE SEQUENCE</scope>
    <source>
        <strain evidence="17">GSBS06</strain>
    </source>
</reference>
<dbReference type="GO" id="GO:0006508">
    <property type="term" value="P:proteolysis"/>
    <property type="evidence" value="ECO:0007669"/>
    <property type="project" value="UniProtKB-KW"/>
</dbReference>
<evidence type="ECO:0000256" key="9">
    <source>
        <dbReference type="ARBA" id="ARBA00022833"/>
    </source>
</evidence>
<dbReference type="InterPro" id="IPR001431">
    <property type="entry name" value="Pept_M16_Zn_BS"/>
</dbReference>
<dbReference type="InterPro" id="IPR007863">
    <property type="entry name" value="Peptidase_M16_C"/>
</dbReference>
<dbReference type="InterPro" id="IPR011249">
    <property type="entry name" value="Metalloenz_LuxS/M16"/>
</dbReference>
<dbReference type="InterPro" id="IPR050361">
    <property type="entry name" value="MPP/UQCRC_Complex"/>
</dbReference>
<dbReference type="EMBL" id="HBIN01023595">
    <property type="protein sequence ID" value="CAE0448168.1"/>
    <property type="molecule type" value="Transcribed_RNA"/>
</dbReference>
<evidence type="ECO:0000313" key="17">
    <source>
        <dbReference type="EMBL" id="CAE0448168.1"/>
    </source>
</evidence>
<feature type="domain" description="Peptidase M16 C-terminal" evidence="16">
    <location>
        <begin position="201"/>
        <end position="385"/>
    </location>
</feature>
<keyword evidence="7" id="KW-0479">Metal-binding</keyword>
<dbReference type="FunFam" id="3.30.830.10:FF:000002">
    <property type="entry name" value="Mitochondrial-processing peptidase subunit beta"/>
    <property type="match status" value="1"/>
</dbReference>
<dbReference type="Pfam" id="PF05193">
    <property type="entry name" value="Peptidase_M16_C"/>
    <property type="match status" value="1"/>
</dbReference>
<evidence type="ECO:0000256" key="6">
    <source>
        <dbReference type="ARBA" id="ARBA00022670"/>
    </source>
</evidence>
<dbReference type="GO" id="GO:0046872">
    <property type="term" value="F:metal ion binding"/>
    <property type="evidence" value="ECO:0007669"/>
    <property type="project" value="UniProtKB-KW"/>
</dbReference>
<comment type="catalytic activity">
    <reaction evidence="1">
        <text>Release of N-terminal transit peptides from precursor proteins imported into the mitochondrion, typically with Arg in position P2.</text>
        <dbReference type="EC" id="3.4.24.64"/>
    </reaction>
</comment>
<evidence type="ECO:0000256" key="8">
    <source>
        <dbReference type="ARBA" id="ARBA00022801"/>
    </source>
</evidence>
<keyword evidence="6" id="KW-0645">Protease</keyword>
<comment type="similarity">
    <text evidence="4 14">Belongs to the peptidase M16 family.</text>
</comment>
<gene>
    <name evidence="17" type="ORF">ASTO00021_LOCUS18132</name>
</gene>
<dbReference type="EC" id="3.4.24.64" evidence="5"/>
<evidence type="ECO:0000256" key="2">
    <source>
        <dbReference type="ARBA" id="ARBA00001947"/>
    </source>
</evidence>
<dbReference type="GO" id="GO:0004222">
    <property type="term" value="F:metalloendopeptidase activity"/>
    <property type="evidence" value="ECO:0007669"/>
    <property type="project" value="UniProtKB-EC"/>
</dbReference>
<dbReference type="PROSITE" id="PS00143">
    <property type="entry name" value="INSULINASE"/>
    <property type="match status" value="1"/>
</dbReference>
<evidence type="ECO:0000259" key="16">
    <source>
        <dbReference type="Pfam" id="PF05193"/>
    </source>
</evidence>
<comment type="cofactor">
    <cofactor evidence="2">
        <name>Zn(2+)</name>
        <dbReference type="ChEBI" id="CHEBI:29105"/>
    </cofactor>
</comment>
<keyword evidence="12" id="KW-0496">Mitochondrion</keyword>
<dbReference type="GO" id="GO:0005759">
    <property type="term" value="C:mitochondrial matrix"/>
    <property type="evidence" value="ECO:0007669"/>
    <property type="project" value="UniProtKB-ARBA"/>
</dbReference>
<dbReference type="SUPFAM" id="SSF63411">
    <property type="entry name" value="LuxS/MPP-like metallohydrolase"/>
    <property type="match status" value="2"/>
</dbReference>
<evidence type="ECO:0000256" key="14">
    <source>
        <dbReference type="RuleBase" id="RU004447"/>
    </source>
</evidence>
<evidence type="ECO:0000256" key="12">
    <source>
        <dbReference type="ARBA" id="ARBA00023128"/>
    </source>
</evidence>
<dbReference type="InterPro" id="IPR011765">
    <property type="entry name" value="Pept_M16_N"/>
</dbReference>
<proteinExistence type="inferred from homology"/>
<dbReference type="PANTHER" id="PTHR11851:SF149">
    <property type="entry name" value="GH01077P"/>
    <property type="match status" value="1"/>
</dbReference>